<protein>
    <submittedName>
        <fullName evidence="1">Uncharacterized protein</fullName>
    </submittedName>
</protein>
<sequence length="134" mass="14852">MRVFVVVCLLAVFGVSKDNLTDAQMKFYESLIDSLKPNEIALMVQNLSTAYLPSKINENITLKNIKADDTTLVGEFSVDKDSSNLKQKLISGTKDELCANNLFVKVLDKGLVMVGNFSAKKPFKIVVDRKFCGI</sequence>
<name>A0A6G5QH71_9BACT</name>
<gene>
    <name evidence="1" type="ORF">CMUC_1065</name>
</gene>
<organism evidence="1 2">
    <name type="scientific">Campylobacter mucosalis CCUG 21559</name>
    <dbReference type="NCBI Taxonomy" id="1032067"/>
    <lineage>
        <taxon>Bacteria</taxon>
        <taxon>Pseudomonadati</taxon>
        <taxon>Campylobacterota</taxon>
        <taxon>Epsilonproteobacteria</taxon>
        <taxon>Campylobacterales</taxon>
        <taxon>Campylobacteraceae</taxon>
        <taxon>Campylobacter</taxon>
    </lineage>
</organism>
<dbReference type="RefSeq" id="WP_171993788.1">
    <property type="nucleotide sequence ID" value="NZ_CP012542.1"/>
</dbReference>
<evidence type="ECO:0000313" key="1">
    <source>
        <dbReference type="EMBL" id="QCD44846.1"/>
    </source>
</evidence>
<accession>A0A6G5QH71</accession>
<dbReference type="Proteomes" id="UP000503264">
    <property type="component" value="Chromosome"/>
</dbReference>
<dbReference type="AlphaFoldDB" id="A0A6G5QH71"/>
<dbReference type="Gene3D" id="3.30.300.250">
    <property type="match status" value="1"/>
</dbReference>
<proteinExistence type="predicted"/>
<dbReference type="EMBL" id="CP012542">
    <property type="protein sequence ID" value="QCD44846.1"/>
    <property type="molecule type" value="Genomic_DNA"/>
</dbReference>
<reference evidence="1 2" key="1">
    <citation type="submission" date="2016-07" db="EMBL/GenBank/DDBJ databases">
        <title>Comparative genomics of the Campylobacter concisus group.</title>
        <authorList>
            <person name="Miller W.G."/>
            <person name="Yee E."/>
            <person name="Chapman M.H."/>
            <person name="Huynh S."/>
            <person name="Bono J.L."/>
            <person name="On S.L.W."/>
            <person name="StLeger J."/>
            <person name="Foster G."/>
            <person name="Parker C.T."/>
        </authorList>
    </citation>
    <scope>NUCLEOTIDE SEQUENCE [LARGE SCALE GENOMIC DNA]</scope>
    <source>
        <strain evidence="1 2">CCUG 21559</strain>
    </source>
</reference>
<evidence type="ECO:0000313" key="2">
    <source>
        <dbReference type="Proteomes" id="UP000503264"/>
    </source>
</evidence>
<keyword evidence="2" id="KW-1185">Reference proteome</keyword>